<dbReference type="EMBL" id="CP007243">
    <property type="protein sequence ID" value="AIA30404.1"/>
    <property type="molecule type" value="Genomic_DNA"/>
</dbReference>
<dbReference type="HOGENOM" id="CLU_047123_0_0_0"/>
<organism evidence="2 3">
    <name type="scientific">Leptospirillum ferriphilum YSK</name>
    <dbReference type="NCBI Taxonomy" id="1441628"/>
    <lineage>
        <taxon>Bacteria</taxon>
        <taxon>Pseudomonadati</taxon>
        <taxon>Nitrospirota</taxon>
        <taxon>Nitrospiria</taxon>
        <taxon>Nitrospirales</taxon>
        <taxon>Nitrospiraceae</taxon>
        <taxon>Leptospirillum</taxon>
    </lineage>
</organism>
<dbReference type="Gene3D" id="3.40.50.10070">
    <property type="entry name" value="TolB, N-terminal domain"/>
    <property type="match status" value="1"/>
</dbReference>
<dbReference type="InterPro" id="IPR011659">
    <property type="entry name" value="WD40"/>
</dbReference>
<dbReference type="PANTHER" id="PTHR36842">
    <property type="entry name" value="PROTEIN TOLB HOMOLOG"/>
    <property type="match status" value="1"/>
</dbReference>
<reference evidence="2 3" key="2">
    <citation type="journal article" date="2015" name="Biomed. Res. Int.">
        <title>Effects of Arsenite Resistance on the Growth and Functional Gene Expression of Leptospirillum ferriphilum and Acidithiobacillus thiooxidans in Pure Culture and Coculture.</title>
        <authorList>
            <person name="Jiang H."/>
            <person name="Liang Y."/>
            <person name="Yin H."/>
            <person name="Xiao Y."/>
            <person name="Guo X."/>
            <person name="Xu Y."/>
            <person name="Hu Q."/>
            <person name="Liu H."/>
            <person name="Liu X."/>
        </authorList>
    </citation>
    <scope>NUCLEOTIDE SEQUENCE [LARGE SCALE GENOMIC DNA]</scope>
    <source>
        <strain evidence="2 3">YSK</strain>
    </source>
</reference>
<accession>A0A059XPB7</accession>
<proteinExistence type="inferred from homology"/>
<dbReference type="OrthoDB" id="9815657at2"/>
<gene>
    <name evidence="2" type="ORF">Y981_05345</name>
</gene>
<dbReference type="PANTHER" id="PTHR36842:SF1">
    <property type="entry name" value="PROTEIN TOLB"/>
    <property type="match status" value="1"/>
</dbReference>
<keyword evidence="3" id="KW-1185">Reference proteome</keyword>
<evidence type="ECO:0000313" key="2">
    <source>
        <dbReference type="EMBL" id="AIA30404.1"/>
    </source>
</evidence>
<reference evidence="3" key="1">
    <citation type="submission" date="2014-02" db="EMBL/GenBank/DDBJ databases">
        <title>Complete genome sequence and comparative genomic analysis of the nitrogen-fixing bacterium Leptospirillum ferriphilum YSK.</title>
        <authorList>
            <person name="Guo X."/>
            <person name="Yin H."/>
            <person name="Liang Y."/>
            <person name="Hu Q."/>
            <person name="Ma L."/>
            <person name="Xiao Y."/>
            <person name="Zhang X."/>
            <person name="Qiu G."/>
            <person name="Liu X."/>
        </authorList>
    </citation>
    <scope>NUCLEOTIDE SEQUENCE [LARGE SCALE GENOMIC DNA]</scope>
    <source>
        <strain evidence="3">YSK</strain>
    </source>
</reference>
<dbReference type="KEGG" id="lfp:Y981_05345"/>
<dbReference type="SUPFAM" id="SSF69304">
    <property type="entry name" value="Tricorn protease N-terminal domain"/>
    <property type="match status" value="1"/>
</dbReference>
<evidence type="ECO:0000256" key="1">
    <source>
        <dbReference type="ARBA" id="ARBA00009820"/>
    </source>
</evidence>
<dbReference type="InterPro" id="IPR011042">
    <property type="entry name" value="6-blade_b-propeller_TolB-like"/>
</dbReference>
<dbReference type="Pfam" id="PF07676">
    <property type="entry name" value="PD40"/>
    <property type="match status" value="2"/>
</dbReference>
<evidence type="ECO:0000313" key="3">
    <source>
        <dbReference type="Proteomes" id="UP000027059"/>
    </source>
</evidence>
<name>A0A059XPB7_9BACT</name>
<protein>
    <submittedName>
        <fullName evidence="2">Biopolymer transporter Tol</fullName>
    </submittedName>
</protein>
<dbReference type="AlphaFoldDB" id="A0A059XPB7"/>
<dbReference type="Gene3D" id="2.120.10.30">
    <property type="entry name" value="TolB, C-terminal domain"/>
    <property type="match status" value="1"/>
</dbReference>
<dbReference type="Proteomes" id="UP000027059">
    <property type="component" value="Chromosome"/>
</dbReference>
<comment type="similarity">
    <text evidence="1">Belongs to the TolB family.</text>
</comment>
<dbReference type="SUPFAM" id="SSF52964">
    <property type="entry name" value="TolB, N-terminal domain"/>
    <property type="match status" value="1"/>
</dbReference>
<sequence length="447" mass="50054">MQGKRAMRTWLNRVLEIPLIVILIGAALSFPPLARAVNLNVITNQTALFFKLSYVSLGERNLSPSEVRYANALIVKDLEETGYFELVPLSSGDQSSLGNMFLTGDSVRKLANSGLEGVAGAQLIKDDLGTHLVGIVRDPVNGTVLLSRKYTTTGNIRVIIHRFVDDIVFQFTGFKGVADARIAFIGKNRRRGYDLYVMDFDGEGIHRLTWDRVLAYTPAWSLSRHLIVYTSYLHSEPQILSYDLSTGRRAPLARFPGLNITPNFSRNSAMLAMALSKSQTSQNTEIYSYDMKVHRFERLTYSHSNNLSPSWSPDGSQIVFVSDRDGHPQIFVMDSDGSNEHRISFTGFYNVSPSWSPRGDAIAYVCMNERHRPKICLTTPTGDRSLQLTHGSGQDDSPDWSPDGRTILFTHQVKGHSYIEKMFLDGTHVHRLGAFPHSVITPVWAVR</sequence>